<evidence type="ECO:0000256" key="7">
    <source>
        <dbReference type="RuleBase" id="RU003934"/>
    </source>
</evidence>
<dbReference type="SUPFAM" id="SSF54189">
    <property type="entry name" value="Ribosomal proteins S24e, L23 and L15e"/>
    <property type="match status" value="1"/>
</dbReference>
<dbReference type="RefSeq" id="WP_307632919.1">
    <property type="nucleotide sequence ID" value="NZ_JAPHEH010000001.1"/>
</dbReference>
<dbReference type="PROSITE" id="PS00050">
    <property type="entry name" value="RIBOSOMAL_L23"/>
    <property type="match status" value="1"/>
</dbReference>
<comment type="caution">
    <text evidence="8">The sequence shown here is derived from an EMBL/GenBank/DDBJ whole genome shotgun (WGS) entry which is preliminary data.</text>
</comment>
<comment type="function">
    <text evidence="6">One of the early assembly proteins it binds 23S rRNA. One of the proteins that surrounds the polypeptide exit tunnel on the outside of the ribosome. Forms the main docking site for trigger factor binding to the ribosome.</text>
</comment>
<dbReference type="FunFam" id="3.30.70.330:FF:000001">
    <property type="entry name" value="50S ribosomal protein L23"/>
    <property type="match status" value="1"/>
</dbReference>
<dbReference type="GO" id="GO:0006412">
    <property type="term" value="P:translation"/>
    <property type="evidence" value="ECO:0007669"/>
    <property type="project" value="UniProtKB-UniRule"/>
</dbReference>
<dbReference type="InterPro" id="IPR001014">
    <property type="entry name" value="Ribosomal_uL23_CS"/>
</dbReference>
<dbReference type="NCBIfam" id="NF004366">
    <property type="entry name" value="PRK05738.3-2"/>
    <property type="match status" value="1"/>
</dbReference>
<dbReference type="GO" id="GO:1990904">
    <property type="term" value="C:ribonucleoprotein complex"/>
    <property type="evidence" value="ECO:0007669"/>
    <property type="project" value="UniProtKB-KW"/>
</dbReference>
<dbReference type="EMBL" id="JAPHEH010000001">
    <property type="protein sequence ID" value="MDG4475948.1"/>
    <property type="molecule type" value="Genomic_DNA"/>
</dbReference>
<name>A0A9X4MI39_9BACT</name>
<keyword evidence="9" id="KW-1185">Reference proteome</keyword>
<sequence>MKDMFSIIKKPCLTEKALGLQEINNQVVVKVDPRANKIEIKDAVEKLFSVKVLKVRTANMHGKMKRVGKSFGQQSDWKKAIVTLAEGNKIDFLEKI</sequence>
<dbReference type="Pfam" id="PF00276">
    <property type="entry name" value="Ribosomal_L23"/>
    <property type="match status" value="1"/>
</dbReference>
<dbReference type="NCBIfam" id="NF004359">
    <property type="entry name" value="PRK05738.1-3"/>
    <property type="match status" value="1"/>
</dbReference>
<keyword evidence="4 6" id="KW-0689">Ribosomal protein</keyword>
<dbReference type="AlphaFoldDB" id="A0A9X4MI39"/>
<keyword evidence="2 6" id="KW-0699">rRNA-binding</keyword>
<evidence type="ECO:0000256" key="1">
    <source>
        <dbReference type="ARBA" id="ARBA00006700"/>
    </source>
</evidence>
<dbReference type="Proteomes" id="UP001154240">
    <property type="component" value="Unassembled WGS sequence"/>
</dbReference>
<evidence type="ECO:0000256" key="5">
    <source>
        <dbReference type="ARBA" id="ARBA00023274"/>
    </source>
</evidence>
<dbReference type="Gene3D" id="3.30.70.330">
    <property type="match status" value="1"/>
</dbReference>
<dbReference type="InterPro" id="IPR012678">
    <property type="entry name" value="Ribosomal_uL23/eL15/eS24_sf"/>
</dbReference>
<protein>
    <recommendedName>
        <fullName evidence="6">Large ribosomal subunit protein uL23</fullName>
    </recommendedName>
</protein>
<dbReference type="NCBIfam" id="NF004363">
    <property type="entry name" value="PRK05738.2-4"/>
    <property type="match status" value="1"/>
</dbReference>
<keyword evidence="5 6" id="KW-0687">Ribonucleoprotein</keyword>
<dbReference type="PANTHER" id="PTHR11620">
    <property type="entry name" value="60S RIBOSOMAL PROTEIN L23A"/>
    <property type="match status" value="1"/>
</dbReference>
<evidence type="ECO:0000313" key="8">
    <source>
        <dbReference type="EMBL" id="MDG4475948.1"/>
    </source>
</evidence>
<dbReference type="GO" id="GO:0019843">
    <property type="term" value="F:rRNA binding"/>
    <property type="evidence" value="ECO:0007669"/>
    <property type="project" value="UniProtKB-UniRule"/>
</dbReference>
<keyword evidence="3 6" id="KW-0694">RNA-binding</keyword>
<dbReference type="GO" id="GO:0003735">
    <property type="term" value="F:structural constituent of ribosome"/>
    <property type="evidence" value="ECO:0007669"/>
    <property type="project" value="InterPro"/>
</dbReference>
<reference evidence="8" key="1">
    <citation type="journal article" date="2022" name="bioRxiv">
        <title>Thiovibrio frasassiensisgen. nov., sp. nov., an autotrophic, elemental sulfur disproportionating bacterium isolated from sulfidic karst sediment, and proposal of Thiovibrionaceae fam. nov.</title>
        <authorList>
            <person name="Aronson H."/>
            <person name="Thomas C."/>
            <person name="Bhattacharyya M."/>
            <person name="Eckstein S."/>
            <person name="Jensen S."/>
            <person name="Barco R."/>
            <person name="Macalady J."/>
            <person name="Amend J."/>
        </authorList>
    </citation>
    <scope>NUCLEOTIDE SEQUENCE</scope>
    <source>
        <strain evidence="8">RS19-109</strain>
    </source>
</reference>
<comment type="subunit">
    <text evidence="6">Part of the 50S ribosomal subunit. Contacts protein L29, and trigger factor when it is bound to the ribosome.</text>
</comment>
<gene>
    <name evidence="6" type="primary">rplW</name>
    <name evidence="8" type="ORF">OLX77_07235</name>
</gene>
<reference evidence="8" key="2">
    <citation type="submission" date="2022-10" db="EMBL/GenBank/DDBJ databases">
        <authorList>
            <person name="Aronson H.S."/>
        </authorList>
    </citation>
    <scope>NUCLEOTIDE SEQUENCE</scope>
    <source>
        <strain evidence="8">RS19-109</strain>
    </source>
</reference>
<evidence type="ECO:0000256" key="6">
    <source>
        <dbReference type="HAMAP-Rule" id="MF_01369"/>
    </source>
</evidence>
<dbReference type="InterPro" id="IPR013025">
    <property type="entry name" value="Ribosomal_uL23-like"/>
</dbReference>
<comment type="similarity">
    <text evidence="1 6 7">Belongs to the universal ribosomal protein uL23 family.</text>
</comment>
<evidence type="ECO:0000256" key="4">
    <source>
        <dbReference type="ARBA" id="ARBA00022980"/>
    </source>
</evidence>
<dbReference type="GO" id="GO:0005840">
    <property type="term" value="C:ribosome"/>
    <property type="evidence" value="ECO:0007669"/>
    <property type="project" value="UniProtKB-KW"/>
</dbReference>
<evidence type="ECO:0000256" key="3">
    <source>
        <dbReference type="ARBA" id="ARBA00022884"/>
    </source>
</evidence>
<dbReference type="HAMAP" id="MF_01369_B">
    <property type="entry name" value="Ribosomal_uL23_B"/>
    <property type="match status" value="1"/>
</dbReference>
<organism evidence="8 9">
    <name type="scientific">Thiovibrio frasassiensis</name>
    <dbReference type="NCBI Taxonomy" id="2984131"/>
    <lineage>
        <taxon>Bacteria</taxon>
        <taxon>Pseudomonadati</taxon>
        <taxon>Thermodesulfobacteriota</taxon>
        <taxon>Desulfobulbia</taxon>
        <taxon>Desulfobulbales</taxon>
        <taxon>Thiovibrionaceae</taxon>
        <taxon>Thiovibrio</taxon>
    </lineage>
</organism>
<dbReference type="InterPro" id="IPR012677">
    <property type="entry name" value="Nucleotide-bd_a/b_plait_sf"/>
</dbReference>
<evidence type="ECO:0000313" key="9">
    <source>
        <dbReference type="Proteomes" id="UP001154240"/>
    </source>
</evidence>
<accession>A0A9X4MI39</accession>
<proteinExistence type="inferred from homology"/>
<evidence type="ECO:0000256" key="2">
    <source>
        <dbReference type="ARBA" id="ARBA00022730"/>
    </source>
</evidence>